<dbReference type="RefSeq" id="WP_085518461.1">
    <property type="nucleotide sequence ID" value="NZ_FXAW01000007.1"/>
</dbReference>
<sequence>MITYFIRTFIFCFIFIQYQGLAQNSPSLRWEPGVSLTKKIDSRWSYNISLSGRQRFTNFGEGEKNFKTDRWEVKSFGTYTLFGRRKLSVGYMYRTVDPFESETGWEHRITQQFAFITTLGGYRLGNKFRIEQRIRSSNYLTRIRYAISNDFPLQGESLDPKEFYLIGGNELVYAFNSLGDELENRFSLGIGRLMPGGRKIQFSVASRYSDLISSERDHIIQFESVYYFNL</sequence>
<organism evidence="1 2">
    <name type="scientific">Marivirga sericea</name>
    <dbReference type="NCBI Taxonomy" id="1028"/>
    <lineage>
        <taxon>Bacteria</taxon>
        <taxon>Pseudomonadati</taxon>
        <taxon>Bacteroidota</taxon>
        <taxon>Cytophagia</taxon>
        <taxon>Cytophagales</taxon>
        <taxon>Marivirgaceae</taxon>
        <taxon>Marivirga</taxon>
    </lineage>
</organism>
<dbReference type="Pfam" id="PF10677">
    <property type="entry name" value="DUF2490"/>
    <property type="match status" value="1"/>
</dbReference>
<protein>
    <recommendedName>
        <fullName evidence="3">DUF2490 domain-containing protein</fullName>
    </recommendedName>
</protein>
<gene>
    <name evidence="1" type="ORF">SAMN05661096_03327</name>
</gene>
<dbReference type="Proteomes" id="UP000193804">
    <property type="component" value="Unassembled WGS sequence"/>
</dbReference>
<accession>A0A1X7L0A5</accession>
<dbReference type="OrthoDB" id="1121653at2"/>
<dbReference type="STRING" id="1028.SAMN05661096_03327"/>
<reference evidence="2" key="1">
    <citation type="submission" date="2017-04" db="EMBL/GenBank/DDBJ databases">
        <authorList>
            <person name="Varghese N."/>
            <person name="Submissions S."/>
        </authorList>
    </citation>
    <scope>NUCLEOTIDE SEQUENCE [LARGE SCALE GENOMIC DNA]</scope>
    <source>
        <strain evidence="2">DSM 4125</strain>
    </source>
</reference>
<proteinExistence type="predicted"/>
<dbReference type="EMBL" id="FXAW01000007">
    <property type="protein sequence ID" value="SMG46924.1"/>
    <property type="molecule type" value="Genomic_DNA"/>
</dbReference>
<keyword evidence="2" id="KW-1185">Reference proteome</keyword>
<evidence type="ECO:0000313" key="2">
    <source>
        <dbReference type="Proteomes" id="UP000193804"/>
    </source>
</evidence>
<evidence type="ECO:0008006" key="3">
    <source>
        <dbReference type="Google" id="ProtNLM"/>
    </source>
</evidence>
<name>A0A1X7L0A5_9BACT</name>
<dbReference type="AlphaFoldDB" id="A0A1X7L0A5"/>
<dbReference type="InterPro" id="IPR019619">
    <property type="entry name" value="DUF2490"/>
</dbReference>
<evidence type="ECO:0000313" key="1">
    <source>
        <dbReference type="EMBL" id="SMG46924.1"/>
    </source>
</evidence>